<feature type="transmembrane region" description="Helical" evidence="6">
    <location>
        <begin position="284"/>
        <end position="308"/>
    </location>
</feature>
<feature type="non-terminal residue" evidence="8">
    <location>
        <position position="414"/>
    </location>
</feature>
<dbReference type="Proteomes" id="UP000823915">
    <property type="component" value="Unassembled WGS sequence"/>
</dbReference>
<evidence type="ECO:0000256" key="1">
    <source>
        <dbReference type="ARBA" id="ARBA00004651"/>
    </source>
</evidence>
<feature type="transmembrane region" description="Helical" evidence="6">
    <location>
        <begin position="228"/>
        <end position="254"/>
    </location>
</feature>
<evidence type="ECO:0000256" key="6">
    <source>
        <dbReference type="SAM" id="Phobius"/>
    </source>
</evidence>
<evidence type="ECO:0000256" key="4">
    <source>
        <dbReference type="ARBA" id="ARBA00022989"/>
    </source>
</evidence>
<feature type="domain" description="ABC3 transporter permease C-terminal" evidence="7">
    <location>
        <begin position="62"/>
        <end position="177"/>
    </location>
</feature>
<evidence type="ECO:0000313" key="8">
    <source>
        <dbReference type="EMBL" id="HIY27400.1"/>
    </source>
</evidence>
<feature type="transmembrane region" description="Helical" evidence="6">
    <location>
        <begin position="160"/>
        <end position="180"/>
    </location>
</feature>
<reference evidence="8" key="2">
    <citation type="submission" date="2021-04" db="EMBL/GenBank/DDBJ databases">
        <authorList>
            <person name="Gilroy R."/>
        </authorList>
    </citation>
    <scope>NUCLEOTIDE SEQUENCE</scope>
    <source>
        <strain evidence="8">1282</strain>
    </source>
</reference>
<evidence type="ECO:0000313" key="9">
    <source>
        <dbReference type="Proteomes" id="UP000823915"/>
    </source>
</evidence>
<evidence type="ECO:0000256" key="5">
    <source>
        <dbReference type="ARBA" id="ARBA00023136"/>
    </source>
</evidence>
<evidence type="ECO:0000256" key="2">
    <source>
        <dbReference type="ARBA" id="ARBA00022475"/>
    </source>
</evidence>
<keyword evidence="2" id="KW-1003">Cell membrane</keyword>
<reference evidence="8" key="1">
    <citation type="journal article" date="2021" name="PeerJ">
        <title>Extensive microbial diversity within the chicken gut microbiome revealed by metagenomics and culture.</title>
        <authorList>
            <person name="Gilroy R."/>
            <person name="Ravi A."/>
            <person name="Getino M."/>
            <person name="Pursley I."/>
            <person name="Horton D.L."/>
            <person name="Alikhan N.F."/>
            <person name="Baker D."/>
            <person name="Gharbi K."/>
            <person name="Hall N."/>
            <person name="Watson M."/>
            <person name="Adriaenssens E.M."/>
            <person name="Foster-Nyarko E."/>
            <person name="Jarju S."/>
            <person name="Secka A."/>
            <person name="Antonio M."/>
            <person name="Oren A."/>
            <person name="Chaudhuri R.R."/>
            <person name="La Ragione R."/>
            <person name="Hildebrand F."/>
            <person name="Pallen M.J."/>
        </authorList>
    </citation>
    <scope>NUCLEOTIDE SEQUENCE</scope>
    <source>
        <strain evidence="8">1282</strain>
    </source>
</reference>
<dbReference type="PANTHER" id="PTHR46795">
    <property type="entry name" value="ABC TRANSPORTER PERMEASE-RELATED-RELATED"/>
    <property type="match status" value="1"/>
</dbReference>
<dbReference type="PANTHER" id="PTHR46795:SF3">
    <property type="entry name" value="ABC TRANSPORTER PERMEASE"/>
    <property type="match status" value="1"/>
</dbReference>
<sequence>MARGLYCKLALRNLKNNRRVTLPYLLSGAGIILMFYCITALTLGIDEEAMYGGSSVSAMMGFGVFVIALFALLFLFYTNSFLIKRRKKELGLYNILGMEKRHIARVLVIETLLTALCSLALGLGLGILASRLLFWALGLVVGAAVPIAFTVPLPAVTGTLMLFGAIYLLTLGYNLLQLKLSRPIQLLRGGETGEKEPKAHWLLAVLGAVLLGAGYYLALTVQDPLSALLLFFVAVVLVILGTYLLFLTGITALLKLLKKNKRFYYKLNHFTAVSGMLYRMKQNAAGLASICILFTALLVTVSTTFSLYTSMDGLMRTRYPRNILITAQGANQDAKDMIRDVVAEKTGTLGLTIENVVEREGWDMTVFRTGTALGTQDIPDDSHAVDSYAVVYLFTQEEFERFSGQELALSENQA</sequence>
<comment type="caution">
    <text evidence="8">The sequence shown here is derived from an EMBL/GenBank/DDBJ whole genome shotgun (WGS) entry which is preliminary data.</text>
</comment>
<keyword evidence="5 6" id="KW-0472">Membrane</keyword>
<organism evidence="8 9">
    <name type="scientific">Candidatus Acutalibacter pullistercoris</name>
    <dbReference type="NCBI Taxonomy" id="2838418"/>
    <lineage>
        <taxon>Bacteria</taxon>
        <taxon>Bacillati</taxon>
        <taxon>Bacillota</taxon>
        <taxon>Clostridia</taxon>
        <taxon>Eubacteriales</taxon>
        <taxon>Acutalibacteraceae</taxon>
        <taxon>Acutalibacter</taxon>
    </lineage>
</organism>
<protein>
    <submittedName>
        <fullName evidence="8">FtsX-like permease family protein</fullName>
    </submittedName>
</protein>
<feature type="transmembrane region" description="Helical" evidence="6">
    <location>
        <begin position="57"/>
        <end position="82"/>
    </location>
</feature>
<keyword evidence="4 6" id="KW-1133">Transmembrane helix</keyword>
<dbReference type="InterPro" id="IPR003838">
    <property type="entry name" value="ABC3_permease_C"/>
</dbReference>
<feature type="transmembrane region" description="Helical" evidence="6">
    <location>
        <begin position="200"/>
        <end position="221"/>
    </location>
</feature>
<proteinExistence type="predicted"/>
<evidence type="ECO:0000259" key="7">
    <source>
        <dbReference type="Pfam" id="PF02687"/>
    </source>
</evidence>
<dbReference type="EMBL" id="DXDU01000156">
    <property type="protein sequence ID" value="HIY27400.1"/>
    <property type="molecule type" value="Genomic_DNA"/>
</dbReference>
<gene>
    <name evidence="8" type="ORF">H9838_09570</name>
</gene>
<dbReference type="AlphaFoldDB" id="A0A9D2C242"/>
<evidence type="ECO:0000256" key="3">
    <source>
        <dbReference type="ARBA" id="ARBA00022692"/>
    </source>
</evidence>
<dbReference type="InterPro" id="IPR052536">
    <property type="entry name" value="ABC-4_Integral_Memb_Prot"/>
</dbReference>
<dbReference type="GO" id="GO:0005886">
    <property type="term" value="C:plasma membrane"/>
    <property type="evidence" value="ECO:0007669"/>
    <property type="project" value="UniProtKB-SubCell"/>
</dbReference>
<dbReference type="Pfam" id="PF02687">
    <property type="entry name" value="FtsX"/>
    <property type="match status" value="1"/>
</dbReference>
<feature type="transmembrane region" description="Helical" evidence="6">
    <location>
        <begin position="103"/>
        <end position="127"/>
    </location>
</feature>
<name>A0A9D2C242_9FIRM</name>
<accession>A0A9D2C242</accession>
<feature type="transmembrane region" description="Helical" evidence="6">
    <location>
        <begin position="21"/>
        <end position="45"/>
    </location>
</feature>
<comment type="subcellular location">
    <subcellularLocation>
        <location evidence="1">Cell membrane</location>
        <topology evidence="1">Multi-pass membrane protein</topology>
    </subcellularLocation>
</comment>
<keyword evidence="3 6" id="KW-0812">Transmembrane</keyword>